<dbReference type="PRINTS" id="PR00411">
    <property type="entry name" value="PNDRDTASEI"/>
</dbReference>
<dbReference type="Gene3D" id="3.50.50.60">
    <property type="entry name" value="FAD/NAD(P)-binding domain"/>
    <property type="match status" value="1"/>
</dbReference>
<comment type="cofactor">
    <cofactor evidence="1">
        <name>FMN</name>
        <dbReference type="ChEBI" id="CHEBI:58210"/>
    </cofactor>
</comment>
<dbReference type="GO" id="GO:0051536">
    <property type="term" value="F:iron-sulfur cluster binding"/>
    <property type="evidence" value="ECO:0007669"/>
    <property type="project" value="UniProtKB-KW"/>
</dbReference>
<dbReference type="InterPro" id="IPR001155">
    <property type="entry name" value="OxRdtase_FMN_N"/>
</dbReference>
<dbReference type="AlphaFoldDB" id="A0A7W6CK20"/>
<dbReference type="InterPro" id="IPR036188">
    <property type="entry name" value="FAD/NAD-bd_sf"/>
</dbReference>
<dbReference type="PRINTS" id="PR00368">
    <property type="entry name" value="FADPNR"/>
</dbReference>
<dbReference type="InterPro" id="IPR013785">
    <property type="entry name" value="Aldolase_TIM"/>
</dbReference>
<dbReference type="SUPFAM" id="SSF51395">
    <property type="entry name" value="FMN-linked oxidoreductases"/>
    <property type="match status" value="1"/>
</dbReference>
<keyword evidence="5" id="KW-0288">FMN</keyword>
<comment type="caution">
    <text evidence="12">The sequence shown here is derived from an EMBL/GenBank/DDBJ whole genome shotgun (WGS) entry which is preliminary data.</text>
</comment>
<dbReference type="Pfam" id="PF07992">
    <property type="entry name" value="Pyr_redox_2"/>
    <property type="match status" value="1"/>
</dbReference>
<evidence type="ECO:0000256" key="3">
    <source>
        <dbReference type="ARBA" id="ARBA00011048"/>
    </source>
</evidence>
<name>A0A7W6CK20_9SPHN</name>
<evidence type="ECO:0000256" key="6">
    <source>
        <dbReference type="ARBA" id="ARBA00022723"/>
    </source>
</evidence>
<dbReference type="GO" id="GO:0046872">
    <property type="term" value="F:metal ion binding"/>
    <property type="evidence" value="ECO:0007669"/>
    <property type="project" value="UniProtKB-KW"/>
</dbReference>
<evidence type="ECO:0000259" key="10">
    <source>
        <dbReference type="Pfam" id="PF00724"/>
    </source>
</evidence>
<keyword evidence="9" id="KW-0411">Iron-sulfur</keyword>
<evidence type="ECO:0000256" key="2">
    <source>
        <dbReference type="ARBA" id="ARBA00001966"/>
    </source>
</evidence>
<comment type="cofactor">
    <cofactor evidence="2">
        <name>[4Fe-4S] cluster</name>
        <dbReference type="ChEBI" id="CHEBI:49883"/>
    </cofactor>
</comment>
<dbReference type="PANTHER" id="PTHR42917:SF2">
    <property type="entry name" value="2,4-DIENOYL-COA REDUCTASE [(2E)-ENOYL-COA-PRODUCING]"/>
    <property type="match status" value="1"/>
</dbReference>
<dbReference type="InterPro" id="IPR051793">
    <property type="entry name" value="NADH:flavin_oxidoreductase"/>
</dbReference>
<evidence type="ECO:0000256" key="5">
    <source>
        <dbReference type="ARBA" id="ARBA00022643"/>
    </source>
</evidence>
<dbReference type="RefSeq" id="WP_183626932.1">
    <property type="nucleotide sequence ID" value="NZ_JACIDX010000011.1"/>
</dbReference>
<evidence type="ECO:0000313" key="12">
    <source>
        <dbReference type="EMBL" id="MBB3956074.1"/>
    </source>
</evidence>
<dbReference type="InterPro" id="IPR023753">
    <property type="entry name" value="FAD/NAD-binding_dom"/>
</dbReference>
<dbReference type="GO" id="GO:0016491">
    <property type="term" value="F:oxidoreductase activity"/>
    <property type="evidence" value="ECO:0007669"/>
    <property type="project" value="UniProtKB-KW"/>
</dbReference>
<evidence type="ECO:0000256" key="4">
    <source>
        <dbReference type="ARBA" id="ARBA00022630"/>
    </source>
</evidence>
<keyword evidence="4" id="KW-0285">Flavoprotein</keyword>
<proteinExistence type="inferred from homology"/>
<dbReference type="EMBL" id="JACIDX010000011">
    <property type="protein sequence ID" value="MBB3956074.1"/>
    <property type="molecule type" value="Genomic_DNA"/>
</dbReference>
<feature type="domain" description="FAD/NAD(P)-binding" evidence="11">
    <location>
        <begin position="382"/>
        <end position="480"/>
    </location>
</feature>
<dbReference type="Pfam" id="PF00724">
    <property type="entry name" value="Oxidored_FMN"/>
    <property type="match status" value="1"/>
</dbReference>
<keyword evidence="7" id="KW-0560">Oxidoreductase</keyword>
<dbReference type="PANTHER" id="PTHR42917">
    <property type="entry name" value="2,4-DIENOYL-COA REDUCTASE"/>
    <property type="match status" value="1"/>
</dbReference>
<dbReference type="Gene3D" id="3.20.20.70">
    <property type="entry name" value="Aldolase class I"/>
    <property type="match status" value="1"/>
</dbReference>
<evidence type="ECO:0000256" key="1">
    <source>
        <dbReference type="ARBA" id="ARBA00001917"/>
    </source>
</evidence>
<evidence type="ECO:0000313" key="13">
    <source>
        <dbReference type="Proteomes" id="UP000548867"/>
    </source>
</evidence>
<keyword evidence="8" id="KW-0408">Iron</keyword>
<keyword evidence="6" id="KW-0479">Metal-binding</keyword>
<comment type="similarity">
    <text evidence="3">In the N-terminal section; belongs to the NADH:flavin oxidoreductase/NADH oxidase family.</text>
</comment>
<accession>A0A7W6CK20</accession>
<sequence length="651" mass="69606">MKLLQPIRLGRVEVKNRVVQTAHSAFVDFWQKGNDGARYIAYVERRARGGCGLLILTAMHVHASSQKEMHFVYDAEDMAPKYRQLADRAHAHGARLVQQLFHYGATGKSEARDDMHPLWGMSALTSSLGETAHAMSEAEIEEIIESFAAAARVACENGIDGVELHGTHGYLIQQSFSPWGNQRTDRWGAPLAFLTAVIHRVRAAIGPDKILGLRISADDFLSGAGGLGPEGLREIAAGAVDTGMLDYLNHSEGAGGAHYVRAIGSYRYKMGEWLPYTRGLKEAIGGAIPVIGVGKIPTHDLAEQALEAGDCDLVGMTRAQISDPDMVAKLMSGQANRIRLCTGANQGCIDRTGLYPITCIHNPEVGEEERFAALDAAPVEHKKVLVVGGGPAGIKAAEVAARRGHQVTLVEQGARLGGRFAAVEKLGDASNLLSAVAWVESELSLLKVDIRMQTVADTALVDALAPDAVILATGAAPSTTLKTISDGSIPVISSDEGAEGTFEGEKLDMRGLRVLFVDIRANYETALSIEAIARRGAKVTVVTPYMSYGVNVGFTHLIDYLKSFPTLGVELVAQSLLARVEDGEAVIRHAFSGAERREAFDLIVAGVAPSPRTGLIEALGGRYKVMSAGDMVAPRSALEAFREGDRCGRTI</sequence>
<dbReference type="Proteomes" id="UP000548867">
    <property type="component" value="Unassembled WGS sequence"/>
</dbReference>
<dbReference type="SUPFAM" id="SSF51905">
    <property type="entry name" value="FAD/NAD(P)-binding domain"/>
    <property type="match status" value="1"/>
</dbReference>
<protein>
    <submittedName>
        <fullName evidence="12">2,4-dienoyl-CoA reductase-like NADH-dependent reductase (Old Yellow Enzyme family)</fullName>
    </submittedName>
</protein>
<evidence type="ECO:0000256" key="7">
    <source>
        <dbReference type="ARBA" id="ARBA00023002"/>
    </source>
</evidence>
<gene>
    <name evidence="12" type="ORF">GGR38_003031</name>
</gene>
<evidence type="ECO:0000259" key="11">
    <source>
        <dbReference type="Pfam" id="PF07992"/>
    </source>
</evidence>
<evidence type="ECO:0000256" key="9">
    <source>
        <dbReference type="ARBA" id="ARBA00023014"/>
    </source>
</evidence>
<dbReference type="Gene3D" id="3.40.50.720">
    <property type="entry name" value="NAD(P)-binding Rossmann-like Domain"/>
    <property type="match status" value="1"/>
</dbReference>
<evidence type="ECO:0000256" key="8">
    <source>
        <dbReference type="ARBA" id="ARBA00023004"/>
    </source>
</evidence>
<organism evidence="12 13">
    <name type="scientific">Novosphingobium sediminicola</name>
    <dbReference type="NCBI Taxonomy" id="563162"/>
    <lineage>
        <taxon>Bacteria</taxon>
        <taxon>Pseudomonadati</taxon>
        <taxon>Pseudomonadota</taxon>
        <taxon>Alphaproteobacteria</taxon>
        <taxon>Sphingomonadales</taxon>
        <taxon>Sphingomonadaceae</taxon>
        <taxon>Novosphingobium</taxon>
    </lineage>
</organism>
<feature type="domain" description="NADH:flavin oxidoreductase/NADH oxidase N-terminal" evidence="10">
    <location>
        <begin position="2"/>
        <end position="334"/>
    </location>
</feature>
<reference evidence="12 13" key="1">
    <citation type="submission" date="2020-08" db="EMBL/GenBank/DDBJ databases">
        <title>Genomic Encyclopedia of Type Strains, Phase IV (KMG-IV): sequencing the most valuable type-strain genomes for metagenomic binning, comparative biology and taxonomic classification.</title>
        <authorList>
            <person name="Goeker M."/>
        </authorList>
    </citation>
    <scope>NUCLEOTIDE SEQUENCE [LARGE SCALE GENOMIC DNA]</scope>
    <source>
        <strain evidence="12 13">DSM 27057</strain>
    </source>
</reference>
<dbReference type="GO" id="GO:0010181">
    <property type="term" value="F:FMN binding"/>
    <property type="evidence" value="ECO:0007669"/>
    <property type="project" value="InterPro"/>
</dbReference>
<keyword evidence="13" id="KW-1185">Reference proteome</keyword>